<dbReference type="Proteomes" id="UP000752647">
    <property type="component" value="Unassembled WGS sequence"/>
</dbReference>
<evidence type="ECO:0000313" key="15">
    <source>
        <dbReference type="EMBL" id="MBZ5962542.1"/>
    </source>
</evidence>
<evidence type="ECO:0000256" key="13">
    <source>
        <dbReference type="HAMAP-Rule" id="MF_01480"/>
    </source>
</evidence>
<evidence type="ECO:0000256" key="6">
    <source>
        <dbReference type="ARBA" id="ARBA00022801"/>
    </source>
</evidence>
<dbReference type="EC" id="3.1.-.-" evidence="13"/>
<dbReference type="GO" id="GO:0003677">
    <property type="term" value="F:DNA binding"/>
    <property type="evidence" value="ECO:0007669"/>
    <property type="project" value="UniProtKB-UniRule"/>
</dbReference>
<comment type="similarity">
    <text evidence="13">Belongs to the CRISPR-associated Cas9 family.</text>
</comment>
<evidence type="ECO:0000256" key="1">
    <source>
        <dbReference type="ARBA" id="ARBA00001946"/>
    </source>
</evidence>
<dbReference type="InterPro" id="IPR028629">
    <property type="entry name" value="Cas9"/>
</dbReference>
<keyword evidence="6 13" id="KW-0378">Hydrolase</keyword>
<dbReference type="Pfam" id="PF16595">
    <property type="entry name" value="Cas9_PI"/>
    <property type="match status" value="1"/>
</dbReference>
<evidence type="ECO:0000256" key="11">
    <source>
        <dbReference type="ARBA" id="ARBA00023211"/>
    </source>
</evidence>
<gene>
    <name evidence="13 15" type="primary">cas9</name>
    <name evidence="15" type="ORF">KIJ12_05175</name>
</gene>
<comment type="similarity">
    <text evidence="2">Belongs to the CRISPR-associated protein Cas9 family. Subtype II-A subfamily.</text>
</comment>
<keyword evidence="9 13" id="KW-0051">Antiviral defense</keyword>
<dbReference type="InterPro" id="IPR003615">
    <property type="entry name" value="HNH_nuc"/>
</dbReference>
<dbReference type="InterPro" id="IPR033114">
    <property type="entry name" value="HNH_CAS9"/>
</dbReference>
<dbReference type="GO" id="GO:0003723">
    <property type="term" value="F:RNA binding"/>
    <property type="evidence" value="ECO:0007669"/>
    <property type="project" value="UniProtKB-UniRule"/>
</dbReference>
<proteinExistence type="inferred from homology"/>
<keyword evidence="4 13" id="KW-0479">Metal-binding</keyword>
<feature type="binding site" evidence="13">
    <location>
        <position position="8"/>
    </location>
    <ligand>
        <name>Mg(2+)</name>
        <dbReference type="ChEBI" id="CHEBI:18420"/>
        <label>1</label>
    </ligand>
</feature>
<evidence type="ECO:0000256" key="4">
    <source>
        <dbReference type="ARBA" id="ARBA00022723"/>
    </source>
</evidence>
<dbReference type="GO" id="GO:0046872">
    <property type="term" value="F:metal ion binding"/>
    <property type="evidence" value="ECO:0007669"/>
    <property type="project" value="UniProtKB-UniRule"/>
</dbReference>
<dbReference type="GO" id="GO:0004519">
    <property type="term" value="F:endonuclease activity"/>
    <property type="evidence" value="ECO:0007669"/>
    <property type="project" value="UniProtKB-UniRule"/>
</dbReference>
<keyword evidence="5 13" id="KW-0255">Endonuclease</keyword>
<dbReference type="Pfam" id="PF16592">
    <property type="entry name" value="Cas9_REC"/>
    <property type="match status" value="1"/>
</dbReference>
<evidence type="ECO:0000256" key="5">
    <source>
        <dbReference type="ARBA" id="ARBA00022759"/>
    </source>
</evidence>
<evidence type="ECO:0000256" key="10">
    <source>
        <dbReference type="ARBA" id="ARBA00023125"/>
    </source>
</evidence>
<name>A0A9Q3SXR2_9LACO</name>
<organism evidence="15 16">
    <name type="scientific">Leuconostoc gasicomitatum</name>
    <dbReference type="NCBI Taxonomy" id="115778"/>
    <lineage>
        <taxon>Bacteria</taxon>
        <taxon>Bacillati</taxon>
        <taxon>Bacillota</taxon>
        <taxon>Bacilli</taxon>
        <taxon>Lactobacillales</taxon>
        <taxon>Lactobacillaceae</taxon>
        <taxon>Leuconostoc</taxon>
        <taxon>Leuconostoc gelidum group</taxon>
    </lineage>
</organism>
<keyword evidence="11" id="KW-0464">Manganese</keyword>
<evidence type="ECO:0000313" key="16">
    <source>
        <dbReference type="Proteomes" id="UP000752647"/>
    </source>
</evidence>
<dbReference type="Gene3D" id="3.30.420.10">
    <property type="entry name" value="Ribonuclease H-like superfamily/Ribonuclease H"/>
    <property type="match status" value="1"/>
</dbReference>
<evidence type="ECO:0000259" key="14">
    <source>
        <dbReference type="PROSITE" id="PS51749"/>
    </source>
</evidence>
<dbReference type="InterPro" id="IPR055228">
    <property type="entry name" value="Cas9_RuvC"/>
</dbReference>
<comment type="function">
    <text evidence="13">CRISPR (clustered regularly interspaced short palindromic repeat) is an adaptive immune system that provides protection against mobile genetic elements (viruses, transposable elements and conjugative plasmids). CRISPR clusters contain spacers, sequences complementary to antecedent mobile elements, and target invading nucleic acids. CRISPR clusters are transcribed and processed into CRISPR RNA (crRNA). In type II CRISPR systems correct processing of pre-crRNA requires a trans-encoded small RNA (tracrRNA), endogenous ribonuclease 3 (rnc) and this protein. The tracrRNA serves as a guide for ribonuclease 3-aided processing of pre-crRNA. Subsequently Cas9/crRNA/tracrRNA endonucleolytically cleaves linear or circular dsDNA target complementary to the spacer; Cas9 is inactive in the absence of the 2 guide RNAs (gRNA). Cas9 recognizes the protospacer adjacent motif (PAM) in the CRISPR repeat sequences to help distinguish self versus nonself, as targets within the bacterial CRISPR locus do not have PAMs. PAM recognition is also required for catalytic activity.</text>
</comment>
<keyword evidence="3 13" id="KW-0540">Nuclease</keyword>
<sequence>MTYSIGLDIGTGSVGWAVIGDDYRLKRAKGKNLIGVRLFDSATTAAERRGYRTTRRRLSRRHWRLRLLNDIFASDLAEQDENFLPRLKYSWVNPDDEQNPQLNSDVANGALFGSSEADKAFHKNYPTIYHLRHELMTDTAKHDLREVYLAIHHIVKYRGNFLNTADKINAENSFDVDLFVAALDEYNEFLETPITSIKDAQLFSDKLTDINARNKSVRVENAMSETYDSKSKIFKAILTALVGNTANFQTIFDLSDLEKNEAKNFKFKLDLEDVETKLDVVRAKLSDEQNAFLEAVLIAYDGITLKMILGDYKSISQSMIESYKSHQRDWEYIKNNVRLNEQKISPDKNSVKFFKLDPKKLIYPSNLAYLQVISSNEDEHKKGLDYFKSIIQDADILQRIVNDTFLPRQRTKRNGVLPYQLHLAELEQIIEKQSKYYPFLANTYTQDNKTENKLIGLLKFRVPYYVGPLVEAEKVTGDGKNHWLIKKELQENTPITPFNFDDVVDKDKSGEQFIKRITGTDSYLIGEPTLPENSLLYQKYNVLQELNNVRNERHQRLPIKVKQDIFEHVFKIDKNVTAKKVMAYLELNGYGDFQIAGLSDTRTGKFNSNLSSYNYFVDLLGREKTEKIREDRLEEIIEIQTVFEDKILVAKRLSNLDFLTPQEKSKLSAKHYTGWGRLSQKLLTTQFIKTALSEAGDIIPQSHSIIDLLYYTDKNLMEILNDKTFNVRNWLTEQNKGTESGNSLYDQIDALAGPKDIKRGITQVFSIIDDIKKAMGSNPETVYLEFARETQTSRLTNSRLNRVQEIYNSPELKTEFAYLAKKLEAETKESIHDDRLYLYYLQEGRDMYTGKEIPFDQISSNYDIDHIIPQAFTKDDSLDNRVLVNRATNARKSNSPTFTNDIIDNQKPWWQSLVKRGLMSKEKFERLTDKRKTFSENQTNHFIARQLVETRQIIKNVADLIKNNYDGTQAVAIRASLTGEMRRYLDWPKNRDMNDYHHAHDALMMATVGKYVDRRGFFDNGSVSDGAGNAYNLYTKDWLVAACVGTRNDSQRVNPYGFIVGSMNSKAVRQQVNKETGEIVWGNENLDYLRHVLSYKKILVTRRLSGSSVRLYAETLFSPNPKAKLIAQKANRSVALYGGFTKAESAYTALVEFNKKGDRSYKLIKVPMAIANRVNDKQITVTAYIASLNLRDFSRVVLEHLPLGTLIRESDGSEFYAASSEYKHNAKELWAPKEILRSSKKLDKATADNLIDIFDFLTNDKTISNFKFYEKDLLHLKNVRDKFVEASDEIKIKVLSDVIYELHNDAGWRDPFKHIQEKPAWTMLQVKGGIKLSEKAAIVYQSPTGLFETITIVGE</sequence>
<comment type="cofactor">
    <cofactor evidence="1 13">
        <name>Mg(2+)</name>
        <dbReference type="ChEBI" id="CHEBI:18420"/>
    </cofactor>
</comment>
<evidence type="ECO:0000256" key="9">
    <source>
        <dbReference type="ARBA" id="ARBA00023118"/>
    </source>
</evidence>
<dbReference type="InterPro" id="IPR036397">
    <property type="entry name" value="RNaseH_sf"/>
</dbReference>
<dbReference type="GO" id="GO:0051607">
    <property type="term" value="P:defense response to virus"/>
    <property type="evidence" value="ECO:0007669"/>
    <property type="project" value="UniProtKB-UniRule"/>
</dbReference>
<feature type="binding site" evidence="13">
    <location>
        <position position="789"/>
    </location>
    <ligand>
        <name>Mg(2+)</name>
        <dbReference type="ChEBI" id="CHEBI:18420"/>
        <label>1</label>
    </ligand>
</feature>
<keyword evidence="10 13" id="KW-0238">DNA-binding</keyword>
<dbReference type="GO" id="GO:0043571">
    <property type="term" value="P:maintenance of CRISPR repeat elements"/>
    <property type="evidence" value="ECO:0007669"/>
    <property type="project" value="UniProtKB-UniRule"/>
</dbReference>
<dbReference type="PROSITE" id="PS51749">
    <property type="entry name" value="HNH_CAS9"/>
    <property type="match status" value="1"/>
</dbReference>
<evidence type="ECO:0000256" key="7">
    <source>
        <dbReference type="ARBA" id="ARBA00022842"/>
    </source>
</evidence>
<dbReference type="Pfam" id="PF22702">
    <property type="entry name" value="Cas9_RuvC"/>
    <property type="match status" value="1"/>
</dbReference>
<dbReference type="Pfam" id="PF16593">
    <property type="entry name" value="Cas9-BH"/>
    <property type="match status" value="1"/>
</dbReference>
<evidence type="ECO:0000256" key="12">
    <source>
        <dbReference type="ARBA" id="ARBA00046380"/>
    </source>
</evidence>
<dbReference type="HAMAP" id="MF_01480">
    <property type="entry name" value="Cas9"/>
    <property type="match status" value="1"/>
</dbReference>
<comment type="domain">
    <text evidence="13">Has 2 endonuclease domains. The discontinuous RuvC-like domain cleaves the target DNA noncomplementary to crRNA while the HNH nuclease domain cleaves the target DNA complementary to crRNA.</text>
</comment>
<dbReference type="InterPro" id="IPR032237">
    <property type="entry name" value="Cas9_PI"/>
</dbReference>
<reference evidence="15" key="1">
    <citation type="submission" date="2021-05" db="EMBL/GenBank/DDBJ databases">
        <title>Pangenome of Leuconostoc gelidum warrants species status for Leuconostoc gelidum subsp. gasicomitatum.</title>
        <authorList>
            <person name="Johansson P."/>
            <person name="Sade E."/>
            <person name="Hultman J."/>
            <person name="Auvinen P."/>
            <person name="Bjorkroth J."/>
        </authorList>
    </citation>
    <scope>NUCLEOTIDE SEQUENCE</scope>
    <source>
        <strain evidence="15">A.21.4</strain>
    </source>
</reference>
<protein>
    <recommendedName>
        <fullName evidence="13">CRISPR-associated endonuclease Cas9</fullName>
        <ecNumber evidence="13">3.1.-.-</ecNumber>
    </recommendedName>
</protein>
<dbReference type="RefSeq" id="WP_224144124.1">
    <property type="nucleotide sequence ID" value="NZ_JAHBFI010000012.1"/>
</dbReference>
<accession>A0A9Q3SXR2</accession>
<feature type="active site" description="Proton acceptor for HNH nuclease domain" evidence="13">
    <location>
        <position position="866"/>
    </location>
</feature>
<feature type="binding site" evidence="13">
    <location>
        <position position="789"/>
    </location>
    <ligand>
        <name>Mg(2+)</name>
        <dbReference type="ChEBI" id="CHEBI:18420"/>
        <label>2</label>
    </ligand>
</feature>
<keyword evidence="8 13" id="KW-0694">RNA-binding</keyword>
<evidence type="ECO:0000256" key="3">
    <source>
        <dbReference type="ARBA" id="ARBA00022722"/>
    </source>
</evidence>
<comment type="caution">
    <text evidence="15">The sequence shown here is derived from an EMBL/GenBank/DDBJ whole genome shotgun (WGS) entry which is preliminary data.</text>
</comment>
<dbReference type="NCBIfam" id="TIGR01865">
    <property type="entry name" value="cas_Csn1"/>
    <property type="match status" value="1"/>
</dbReference>
<feature type="domain" description="HNH Cas9-type" evidence="14">
    <location>
        <begin position="790"/>
        <end position="947"/>
    </location>
</feature>
<dbReference type="InterPro" id="IPR032239">
    <property type="entry name" value="Cas9-BH"/>
</dbReference>
<feature type="binding site" evidence="13">
    <location>
        <position position="8"/>
    </location>
    <ligand>
        <name>Mg(2+)</name>
        <dbReference type="ChEBI" id="CHEBI:18420"/>
        <label>2</label>
    </ligand>
</feature>
<dbReference type="Gene3D" id="1.10.30.50">
    <property type="match status" value="1"/>
</dbReference>
<feature type="binding site" evidence="13">
    <location>
        <position position="998"/>
    </location>
    <ligand>
        <name>Mg(2+)</name>
        <dbReference type="ChEBI" id="CHEBI:18420"/>
        <label>2</label>
    </ligand>
</feature>
<feature type="active site" description="For RuvC-like nuclease domain" evidence="13">
    <location>
        <position position="8"/>
    </location>
</feature>
<evidence type="ECO:0000256" key="8">
    <source>
        <dbReference type="ARBA" id="ARBA00022884"/>
    </source>
</evidence>
<evidence type="ECO:0000256" key="2">
    <source>
        <dbReference type="ARBA" id="ARBA00005244"/>
    </source>
</evidence>
<keyword evidence="7 13" id="KW-0460">Magnesium</keyword>
<dbReference type="GO" id="GO:0016787">
    <property type="term" value="F:hydrolase activity"/>
    <property type="evidence" value="ECO:0007669"/>
    <property type="project" value="UniProtKB-KW"/>
</dbReference>
<dbReference type="InterPro" id="IPR032240">
    <property type="entry name" value="Cas9_REC"/>
</dbReference>
<dbReference type="Pfam" id="PF13395">
    <property type="entry name" value="HNH_4"/>
    <property type="match status" value="1"/>
</dbReference>
<dbReference type="EMBL" id="JAHBFI010000012">
    <property type="protein sequence ID" value="MBZ5962542.1"/>
    <property type="molecule type" value="Genomic_DNA"/>
</dbReference>
<comment type="subunit">
    <text evidence="12 13">Monomer. Binds crRNA and tracrRNA.</text>
</comment>
<feature type="binding site" evidence="13">
    <location>
        <position position="785"/>
    </location>
    <ligand>
        <name>Mg(2+)</name>
        <dbReference type="ChEBI" id="CHEBI:18420"/>
        <label>1</label>
    </ligand>
</feature>